<evidence type="ECO:0000256" key="3">
    <source>
        <dbReference type="ARBA" id="ARBA00022606"/>
    </source>
</evidence>
<keyword evidence="7 10" id="KW-0472">Membrane</keyword>
<feature type="transmembrane region" description="Helical" evidence="10">
    <location>
        <begin position="67"/>
        <end position="88"/>
    </location>
</feature>
<keyword evidence="2" id="KW-1003">Cell membrane</keyword>
<organism evidence="11 12">
    <name type="scientific">Xylocopa violacea</name>
    <name type="common">Violet carpenter bee</name>
    <name type="synonym">Apis violacea</name>
    <dbReference type="NCBI Taxonomy" id="135666"/>
    <lineage>
        <taxon>Eukaryota</taxon>
        <taxon>Metazoa</taxon>
        <taxon>Ecdysozoa</taxon>
        <taxon>Arthropoda</taxon>
        <taxon>Hexapoda</taxon>
        <taxon>Insecta</taxon>
        <taxon>Pterygota</taxon>
        <taxon>Neoptera</taxon>
        <taxon>Endopterygota</taxon>
        <taxon>Hymenoptera</taxon>
        <taxon>Apocrita</taxon>
        <taxon>Aculeata</taxon>
        <taxon>Apoidea</taxon>
        <taxon>Anthophila</taxon>
        <taxon>Apidae</taxon>
        <taxon>Xylocopa</taxon>
        <taxon>Xylocopa</taxon>
    </lineage>
</organism>
<keyword evidence="3 10" id="KW-0716">Sensory transduction</keyword>
<feature type="transmembrane region" description="Helical" evidence="10">
    <location>
        <begin position="181"/>
        <end position="209"/>
    </location>
</feature>
<evidence type="ECO:0000256" key="6">
    <source>
        <dbReference type="ARBA" id="ARBA00022989"/>
    </source>
</evidence>
<evidence type="ECO:0000256" key="2">
    <source>
        <dbReference type="ARBA" id="ARBA00022475"/>
    </source>
</evidence>
<dbReference type="InterPro" id="IPR004117">
    <property type="entry name" value="7tm6_olfct_rcpt"/>
</dbReference>
<keyword evidence="8 10" id="KW-0675">Receptor</keyword>
<keyword evidence="9 10" id="KW-0807">Transducer</keyword>
<evidence type="ECO:0000313" key="12">
    <source>
        <dbReference type="Proteomes" id="UP001642520"/>
    </source>
</evidence>
<evidence type="ECO:0000256" key="1">
    <source>
        <dbReference type="ARBA" id="ARBA00004651"/>
    </source>
</evidence>
<dbReference type="Proteomes" id="UP001642520">
    <property type="component" value="Unassembled WGS sequence"/>
</dbReference>
<gene>
    <name evidence="11" type="ORF">XYLVIOL_LOCUS2758</name>
</gene>
<evidence type="ECO:0000256" key="7">
    <source>
        <dbReference type="ARBA" id="ARBA00023136"/>
    </source>
</evidence>
<evidence type="ECO:0000256" key="5">
    <source>
        <dbReference type="ARBA" id="ARBA00022725"/>
    </source>
</evidence>
<feature type="transmembrane region" description="Helical" evidence="10">
    <location>
        <begin position="300"/>
        <end position="320"/>
    </location>
</feature>
<evidence type="ECO:0000313" key="11">
    <source>
        <dbReference type="EMBL" id="CAL7937522.1"/>
    </source>
</evidence>
<dbReference type="PANTHER" id="PTHR21137:SF3">
    <property type="entry name" value="ODORANT RECEPTOR 30A-RELATED"/>
    <property type="match status" value="1"/>
</dbReference>
<feature type="transmembrane region" description="Helical" evidence="10">
    <location>
        <begin position="39"/>
        <end position="61"/>
    </location>
</feature>
<comment type="similarity">
    <text evidence="10">Belongs to the insect chemoreceptor superfamily. Heteromeric odorant receptor channel (TC 1.A.69) family.</text>
</comment>
<name>A0ABP1NCE2_XYLVO</name>
<dbReference type="EMBL" id="CAXAJV020001288">
    <property type="protein sequence ID" value="CAL7937522.1"/>
    <property type="molecule type" value="Genomic_DNA"/>
</dbReference>
<keyword evidence="12" id="KW-1185">Reference proteome</keyword>
<sequence>MQIEEHQDISVNLCRFFLKNVGLWTAEDLAEERKRKVMIAYTLWCTGLALVVTLRDLYFTWIHNGDILYVLTNCLSVVTASGKVYLLLINKAKFINLIVYMRDKFWNSSYDLEEKEIFDNYRKTCVFFISSVTTVGICVMLSYVATPFFLSRASNESERMLIFNMWLSIPTSVPPNYELLLLLQIVTLYHIGVCYFCVDNIFCMLAIHLTAQFRILQHRFTKLCDVVYETSEKDPELMLRNHTDRCYRKFKGHIRQHQALIEFCKKLEDVYTMISFLQVLIFSVLICLFGYQILLADAPLARRTIFILLLIGAMFLLFMFTYSCGDVIQQSDDVAIGAYSTLWSITPMNKFGKMLRKDLIMVIARSRRFCCLTANGFFPVSLETYTSILSTAVSYFTLIKSHVEDIT</sequence>
<evidence type="ECO:0000256" key="9">
    <source>
        <dbReference type="ARBA" id="ARBA00023224"/>
    </source>
</evidence>
<evidence type="ECO:0000256" key="10">
    <source>
        <dbReference type="RuleBase" id="RU351113"/>
    </source>
</evidence>
<comment type="caution">
    <text evidence="11">The sequence shown here is derived from an EMBL/GenBank/DDBJ whole genome shotgun (WGS) entry which is preliminary data.</text>
</comment>
<keyword evidence="4 10" id="KW-0812">Transmembrane</keyword>
<keyword evidence="5 10" id="KW-0552">Olfaction</keyword>
<reference evidence="11 12" key="1">
    <citation type="submission" date="2024-08" db="EMBL/GenBank/DDBJ databases">
        <authorList>
            <person name="Will J Nash"/>
            <person name="Angela Man"/>
            <person name="Seanna McTaggart"/>
            <person name="Kendall Baker"/>
            <person name="Tom Barker"/>
            <person name="Leah Catchpole"/>
            <person name="Alex Durrant"/>
            <person name="Karim Gharbi"/>
            <person name="Naomi Irish"/>
            <person name="Gemy Kaithakottil"/>
            <person name="Debby Ku"/>
            <person name="Aaliyah Providence"/>
            <person name="Felix Shaw"/>
            <person name="David Swarbreck"/>
            <person name="Chris Watkins"/>
            <person name="Ann M. McCartney"/>
            <person name="Giulio Formenti"/>
            <person name="Alice Mouton"/>
            <person name="Noel Vella"/>
            <person name="Bjorn M von Reumont"/>
            <person name="Adriana Vella"/>
            <person name="Wilfried Haerty"/>
        </authorList>
    </citation>
    <scope>NUCLEOTIDE SEQUENCE [LARGE SCALE GENOMIC DNA]</scope>
</reference>
<keyword evidence="6 10" id="KW-1133">Transmembrane helix</keyword>
<feature type="transmembrane region" description="Helical" evidence="10">
    <location>
        <begin position="125"/>
        <end position="150"/>
    </location>
</feature>
<dbReference type="PANTHER" id="PTHR21137">
    <property type="entry name" value="ODORANT RECEPTOR"/>
    <property type="match status" value="1"/>
</dbReference>
<comment type="caution">
    <text evidence="10">Lacks conserved residue(s) required for the propagation of feature annotation.</text>
</comment>
<evidence type="ECO:0000256" key="8">
    <source>
        <dbReference type="ARBA" id="ARBA00023170"/>
    </source>
</evidence>
<accession>A0ABP1NCE2</accession>
<proteinExistence type="inferred from homology"/>
<evidence type="ECO:0000256" key="4">
    <source>
        <dbReference type="ARBA" id="ARBA00022692"/>
    </source>
</evidence>
<comment type="subcellular location">
    <subcellularLocation>
        <location evidence="1 10">Cell membrane</location>
        <topology evidence="1 10">Multi-pass membrane protein</topology>
    </subcellularLocation>
</comment>
<feature type="transmembrane region" description="Helical" evidence="10">
    <location>
        <begin position="270"/>
        <end position="294"/>
    </location>
</feature>
<protein>
    <recommendedName>
        <fullName evidence="10">Odorant receptor</fullName>
    </recommendedName>
</protein>
<dbReference type="Pfam" id="PF02949">
    <property type="entry name" value="7tm_6"/>
    <property type="match status" value="1"/>
</dbReference>